<dbReference type="GO" id="GO:0070042">
    <property type="term" value="F:rRNA (uridine-N3-)-methyltransferase activity"/>
    <property type="evidence" value="ECO:0000318"/>
    <property type="project" value="GO_Central"/>
</dbReference>
<evidence type="ECO:0000313" key="2">
    <source>
        <dbReference type="Araport" id="AT5G56075"/>
    </source>
</evidence>
<dbReference type="ExpressionAtlas" id="F4K6C3">
    <property type="expression patterns" value="baseline"/>
</dbReference>
<dbReference type="OMA" id="VIHKTEY"/>
<evidence type="ECO:0000259" key="1">
    <source>
        <dbReference type="Pfam" id="PF10354"/>
    </source>
</evidence>
<name>F4K6C3_ARATH</name>
<dbReference type="PANTHER" id="PTHR11538">
    <property type="entry name" value="PHENYLALANYL-TRNA SYNTHETASE"/>
    <property type="match status" value="1"/>
</dbReference>
<organism evidence="3 4">
    <name type="scientific">Arabidopsis thaliana</name>
    <name type="common">Mouse-ear cress</name>
    <dbReference type="NCBI Taxonomy" id="3702"/>
    <lineage>
        <taxon>Eukaryota</taxon>
        <taxon>Viridiplantae</taxon>
        <taxon>Streptophyta</taxon>
        <taxon>Embryophyta</taxon>
        <taxon>Tracheophyta</taxon>
        <taxon>Spermatophyta</taxon>
        <taxon>Magnoliopsida</taxon>
        <taxon>eudicotyledons</taxon>
        <taxon>Gunneridae</taxon>
        <taxon>Pentapetalae</taxon>
        <taxon>rosids</taxon>
        <taxon>malvids</taxon>
        <taxon>Brassicales</taxon>
        <taxon>Brassicaceae</taxon>
        <taxon>Camelineae</taxon>
        <taxon>Arabidopsis</taxon>
    </lineage>
</organism>
<dbReference type="Pfam" id="PF10354">
    <property type="entry name" value="BMT5-like"/>
    <property type="match status" value="1"/>
</dbReference>
<sequence length="256" mass="29327">MNRILNIYLSNYINAHKVRRVKLLVNKQNQTFNTSLTHASINTYVYQFICRYTWCEMQTNVQETKRLRHYTNKQKILLVGEGDFSFSLSLARAFGSASNLTATSLDTQGELEQKFKNGKANVEELERLGCSVVYGVNVHSMITKPSVGGSAIYDRVIFNFPTHELVRGFMKSARVLVKDEDKGGEIHVIHKTEYPFSEWKLKTLGEKEGLDLIREVEFCLSHYPGYFNKRGSGGYSDSSFPVGKSSTFMFTKQFFY</sequence>
<dbReference type="PaxDb" id="3702-AT5G56075.1"/>
<protein>
    <submittedName>
        <fullName evidence="3">Methyltransferase small domain protein, putative (DUF2431)</fullName>
    </submittedName>
</protein>
<dbReference type="Araport" id="AT5G56075"/>
<dbReference type="KEGG" id="ath:AT5G56075"/>
<reference evidence="4" key="2">
    <citation type="journal article" date="2017" name="Plant J.">
        <title>Araport11: a complete reannotation of the Arabidopsis thaliana reference genome.</title>
        <authorList>
            <person name="Cheng C.Y."/>
            <person name="Krishnakumar V."/>
            <person name="Chan A.P."/>
            <person name="Thibaud-Nissen F."/>
            <person name="Schobel S."/>
            <person name="Town C.D."/>
        </authorList>
    </citation>
    <scope>GENOME REANNOTATION</scope>
    <source>
        <strain evidence="4">cv. Columbia</strain>
    </source>
</reference>
<reference evidence="3 4" key="1">
    <citation type="journal article" date="2000" name="Nature">
        <title>Sequence and analysis of chromosome 5 of the plant Arabidopsis thaliana.</title>
        <authorList>
            <consortium name="Kazusa DNA Research Institute"/>
            <consortium name="Cold Spring Harbor and Washington University in St Louis Sequencing Consortium"/>
            <consortium name="European Union Arabidopsis Genome Sequencing Consortium"/>
            <person name="Tabata S."/>
            <person name="Kaneko T."/>
            <person name="Nakamura Y."/>
            <person name="Kotani H."/>
            <person name="Kato T."/>
            <person name="Asamizu E."/>
            <person name="Miyajima N."/>
            <person name="Sasamoto S."/>
            <person name="Kimura T."/>
            <person name="Hosouchi T."/>
            <person name="Kawashima K."/>
            <person name="Kohara M."/>
            <person name="Matsumoto M."/>
            <person name="Matsuno A."/>
            <person name="Muraki A."/>
            <person name="Nakayama S."/>
            <person name="Nakazaki N."/>
            <person name="Naruo K."/>
            <person name="Okumura S."/>
            <person name="Shinpo S."/>
            <person name="Takeuchi C."/>
            <person name="Wada T."/>
            <person name="Watanabe A."/>
            <person name="Yamada M."/>
            <person name="Yasuda M."/>
            <person name="Sato S."/>
            <person name="de la Bastide M."/>
            <person name="Huang E."/>
            <person name="Spiegel L."/>
            <person name="Gnoj L."/>
            <person name="O'Shaughnessy A."/>
            <person name="Preston R."/>
            <person name="Habermann K."/>
            <person name="Murray J."/>
            <person name="Johnson D."/>
            <person name="Rohlfing T."/>
            <person name="Nelson J."/>
            <person name="Stoneking T."/>
            <person name="Pepin K."/>
            <person name="Spieth J."/>
            <person name="Sekhon M."/>
            <person name="Armstrong J."/>
            <person name="Becker M."/>
            <person name="Belter E."/>
            <person name="Cordum H."/>
            <person name="Cordes M."/>
            <person name="Courtney L."/>
            <person name="Courtney W."/>
            <person name="Dante M."/>
            <person name="Du H."/>
            <person name="Edwards J."/>
            <person name="Fryman J."/>
            <person name="Haakensen B."/>
            <person name="Lamar E."/>
            <person name="Latreille P."/>
            <person name="Leonard S."/>
            <person name="Meyer R."/>
            <person name="Mulvaney E."/>
            <person name="Ozersky P."/>
            <person name="Riley A."/>
            <person name="Strowmatt C."/>
            <person name="Wagner-McPherson C."/>
            <person name="Wollam A."/>
            <person name="Yoakum M."/>
            <person name="Bell M."/>
            <person name="Dedhia N."/>
            <person name="Parnell L."/>
            <person name="Shah R."/>
            <person name="Rodriguez M."/>
            <person name="See L.H."/>
            <person name="Vil D."/>
            <person name="Baker J."/>
            <person name="Kirchoff K."/>
            <person name="Toth K."/>
            <person name="King L."/>
            <person name="Bahret A."/>
            <person name="Miller B."/>
            <person name="Marra M."/>
            <person name="Martienssen R."/>
            <person name="McCombie W.R."/>
            <person name="Wilson R.K."/>
            <person name="Murphy G."/>
            <person name="Bancroft I."/>
            <person name="Volckaert G."/>
            <person name="Wambutt R."/>
            <person name="Dusterhoft A."/>
            <person name="Stiekema W."/>
            <person name="Pohl T."/>
            <person name="Entian K.D."/>
            <person name="Terryn N."/>
            <person name="Hartley N."/>
            <person name="Bent E."/>
            <person name="Johnson S."/>
            <person name="Langham S.A."/>
            <person name="McCullagh B."/>
            <person name="Robben J."/>
            <person name="Grymonprez B."/>
            <person name="Zimmermann W."/>
            <person name="Ramsperger U."/>
            <person name="Wedler H."/>
            <person name="Balke K."/>
            <person name="Wedler E."/>
            <person name="Peters S."/>
            <person name="van Staveren M."/>
            <person name="Dirkse W."/>
            <person name="Mooijman P."/>
            <person name="Lankhorst R.K."/>
            <person name="Weitzenegger T."/>
            <person name="Bothe G."/>
            <person name="Rose M."/>
            <person name="Hauf J."/>
            <person name="Berneiser S."/>
            <person name="Hempel S."/>
            <person name="Feldpausch M."/>
            <person name="Lamberth S."/>
            <person name="Villarroel R."/>
            <person name="Gielen J."/>
            <person name="Ardiles W."/>
            <person name="Bents O."/>
            <person name="Lemcke K."/>
            <person name="Kolesov G."/>
            <person name="Mayer K."/>
            <person name="Rudd S."/>
            <person name="Schoof H."/>
            <person name="Schueller C."/>
            <person name="Zaccaria P."/>
            <person name="Mewes H.W."/>
            <person name="Bevan M."/>
            <person name="Fransz P."/>
        </authorList>
    </citation>
    <scope>NUCLEOTIDE SEQUENCE [LARGE SCALE GENOMIC DNA]</scope>
    <source>
        <strain evidence="4">cv. Columbia</strain>
    </source>
</reference>
<dbReference type="GeneID" id="835706"/>
<evidence type="ECO:0000313" key="4">
    <source>
        <dbReference type="Proteomes" id="UP000006548"/>
    </source>
</evidence>
<dbReference type="PANTHER" id="PTHR11538:SF65">
    <property type="entry name" value="SMALL DOMAIN PROTEIN, PUTATIVE (DUF2431)-RELATED"/>
    <property type="match status" value="1"/>
</dbReference>
<dbReference type="eggNOG" id="KOG4174">
    <property type="taxonomic scope" value="Eukaryota"/>
</dbReference>
<dbReference type="RefSeq" id="NP_680442.1">
    <property type="nucleotide sequence ID" value="NM_148137.1"/>
</dbReference>
<dbReference type="AlphaFoldDB" id="F4K6C3"/>
<feature type="domain" description="25S rRNA (uridine-N(3))-methyltransferase BMT5-like" evidence="1">
    <location>
        <begin position="77"/>
        <end position="230"/>
    </location>
</feature>
<evidence type="ECO:0000313" key="3">
    <source>
        <dbReference type="EMBL" id="AED96718.1"/>
    </source>
</evidence>
<dbReference type="InParanoid" id="F4K6C3"/>
<gene>
    <name evidence="2 3" type="ordered locus">At5g56075</name>
</gene>
<proteinExistence type="predicted"/>
<dbReference type="EMBL" id="CP002688">
    <property type="protein sequence ID" value="AED96718.1"/>
    <property type="molecule type" value="Genomic_DNA"/>
</dbReference>
<keyword evidence="4" id="KW-1185">Reference proteome</keyword>
<accession>F4K6C3</accession>
<keyword evidence="3" id="KW-0808">Transferase</keyword>
<dbReference type="GO" id="GO:0005737">
    <property type="term" value="C:cytoplasm"/>
    <property type="evidence" value="ECO:0000318"/>
    <property type="project" value="GO_Central"/>
</dbReference>
<dbReference type="Proteomes" id="UP000006548">
    <property type="component" value="Chromosome 5"/>
</dbReference>
<keyword evidence="3" id="KW-0489">Methyltransferase</keyword>
<dbReference type="FunCoup" id="F4K6C3">
    <property type="interactions" value="273"/>
</dbReference>
<dbReference type="PhylomeDB" id="F4K6C3"/>
<dbReference type="GO" id="GO:0070475">
    <property type="term" value="P:rRNA base methylation"/>
    <property type="evidence" value="ECO:0000318"/>
    <property type="project" value="GO_Central"/>
</dbReference>
<dbReference type="TAIR" id="AT5G56075"/>
<dbReference type="HOGENOM" id="CLU_035438_3_0_1"/>
<dbReference type="InterPro" id="IPR019446">
    <property type="entry name" value="BMT5-like"/>
</dbReference>